<dbReference type="Gene3D" id="1.50.10.20">
    <property type="match status" value="1"/>
</dbReference>
<sequence>MDNRQEYLKGDPLPWLLEPDNPSVRYWTLRDVGQRPADDPDVLATQEAIARQPLVAELFARQQPEGHWGDDPTKPYAAEGTLGVLSLLHMLGVSPDSRTAAGCDAFLRYGQHASGGFSMTRTVRSGIFPCTTGAQLPFLDYFGLADDPRMRAAFAFLIDGMAADDALECGRYGHRPCLWGAIAALNGLAVLPGDMRSDRSQAIVTRLAGALLDAAYDFAGEHKRWLTFGVPRGWDLLSALRALAAHGYAGDPRFAPLLELLLSRQDKQGRWLCGSVSRTWPLEKRNQPSKWVTLDLVRVIMR</sequence>
<keyword evidence="2" id="KW-1185">Reference proteome</keyword>
<dbReference type="EMBL" id="LN890655">
    <property type="protein sequence ID" value="CUS04092.2"/>
    <property type="molecule type" value="Genomic_DNA"/>
</dbReference>
<gene>
    <name evidence="1" type="ORF">CFX0092_A2214</name>
</gene>
<evidence type="ECO:0000313" key="2">
    <source>
        <dbReference type="Proteomes" id="UP000215027"/>
    </source>
</evidence>
<dbReference type="Proteomes" id="UP000215027">
    <property type="component" value="Chromosome I"/>
</dbReference>
<reference evidence="1" key="1">
    <citation type="submission" date="2016-01" db="EMBL/GenBank/DDBJ databases">
        <authorList>
            <person name="Mcilroy J.S."/>
            <person name="Karst M S."/>
            <person name="Albertsen M."/>
        </authorList>
    </citation>
    <scope>NUCLEOTIDE SEQUENCE</scope>
    <source>
        <strain evidence="1">Cfx-K</strain>
    </source>
</reference>
<dbReference type="AlphaFoldDB" id="A0A160T352"/>
<organism evidence="1 2">
    <name type="scientific">Candidatus Promineifilum breve</name>
    <dbReference type="NCBI Taxonomy" id="1806508"/>
    <lineage>
        <taxon>Bacteria</taxon>
        <taxon>Bacillati</taxon>
        <taxon>Chloroflexota</taxon>
        <taxon>Ardenticatenia</taxon>
        <taxon>Candidatus Promineifilales</taxon>
        <taxon>Candidatus Promineifilaceae</taxon>
        <taxon>Candidatus Promineifilum</taxon>
    </lineage>
</organism>
<proteinExistence type="predicted"/>
<accession>A0A160T352</accession>
<dbReference type="KEGG" id="pbf:CFX0092_A2214"/>
<protein>
    <recommendedName>
        <fullName evidence="3">Squalene cyclase C-terminal domain-containing protein</fullName>
    </recommendedName>
</protein>
<dbReference type="OrthoDB" id="370326at2"/>
<name>A0A160T352_9CHLR</name>
<dbReference type="RefSeq" id="WP_095043485.1">
    <property type="nucleotide sequence ID" value="NZ_LN890655.1"/>
</dbReference>
<evidence type="ECO:0008006" key="3">
    <source>
        <dbReference type="Google" id="ProtNLM"/>
    </source>
</evidence>
<evidence type="ECO:0000313" key="1">
    <source>
        <dbReference type="EMBL" id="CUS04092.2"/>
    </source>
</evidence>
<dbReference type="InterPro" id="IPR008930">
    <property type="entry name" value="Terpenoid_cyclase/PrenylTrfase"/>
</dbReference>
<dbReference type="SUPFAM" id="SSF48239">
    <property type="entry name" value="Terpenoid cyclases/Protein prenyltransferases"/>
    <property type="match status" value="1"/>
</dbReference>